<protein>
    <recommendedName>
        <fullName evidence="4">Lipoprotein</fullName>
    </recommendedName>
</protein>
<dbReference type="Proteomes" id="UP000380867">
    <property type="component" value="Unassembled WGS sequence"/>
</dbReference>
<gene>
    <name evidence="2" type="ORF">ESP70_012060</name>
</gene>
<keyword evidence="3" id="KW-1185">Reference proteome</keyword>
<dbReference type="AlphaFoldDB" id="A0A5M4FFC2"/>
<evidence type="ECO:0000313" key="3">
    <source>
        <dbReference type="Proteomes" id="UP000380867"/>
    </source>
</evidence>
<proteinExistence type="predicted"/>
<organism evidence="2 3">
    <name type="scientific">Aeromicrobium ginsengisoli</name>
    <dbReference type="NCBI Taxonomy" id="363867"/>
    <lineage>
        <taxon>Bacteria</taxon>
        <taxon>Bacillati</taxon>
        <taxon>Actinomycetota</taxon>
        <taxon>Actinomycetes</taxon>
        <taxon>Propionibacteriales</taxon>
        <taxon>Nocardioidaceae</taxon>
        <taxon>Aeromicrobium</taxon>
    </lineage>
</organism>
<dbReference type="RefSeq" id="WP_149689489.1">
    <property type="nucleotide sequence ID" value="NZ_SDPQ02000002.1"/>
</dbReference>
<dbReference type="PROSITE" id="PS51257">
    <property type="entry name" value="PROKAR_LIPOPROTEIN"/>
    <property type="match status" value="1"/>
</dbReference>
<comment type="caution">
    <text evidence="2">The sequence shown here is derived from an EMBL/GenBank/DDBJ whole genome shotgun (WGS) entry which is preliminary data.</text>
</comment>
<evidence type="ECO:0008006" key="4">
    <source>
        <dbReference type="Google" id="ProtNLM"/>
    </source>
</evidence>
<sequence length="208" mass="22317">MGGSSRRARCAVLAVLGLLLTTACTVSFGGDKDPSTAPQATAPTDAKGVEVWDLRTPPSAADVGMRADKDHVAYETRKPRRVRFLLPQGKVLETDIYLLVFERIMHEDPADPTRPTGMDFDTKAMPLDTAYSVMHDGLTSLGLSTSPVDEWRAKIEGRPSSGPSADLTIEGGGNTVLGYLDIGVGGIYQPLDGDDSVTIQYHVNLYGH</sequence>
<feature type="chain" id="PRO_5038940638" description="Lipoprotein" evidence="1">
    <location>
        <begin position="30"/>
        <end position="208"/>
    </location>
</feature>
<name>A0A5M4FFC2_9ACTN</name>
<reference evidence="2" key="1">
    <citation type="submission" date="2019-09" db="EMBL/GenBank/DDBJ databases">
        <authorList>
            <person name="Li J."/>
        </authorList>
    </citation>
    <scope>NUCLEOTIDE SEQUENCE [LARGE SCALE GENOMIC DNA]</scope>
    <source>
        <strain evidence="2">JCM 14732</strain>
    </source>
</reference>
<accession>A0A5M4FFC2</accession>
<dbReference type="EMBL" id="SDPQ02000002">
    <property type="protein sequence ID" value="KAA1398057.1"/>
    <property type="molecule type" value="Genomic_DNA"/>
</dbReference>
<evidence type="ECO:0000256" key="1">
    <source>
        <dbReference type="SAM" id="SignalP"/>
    </source>
</evidence>
<keyword evidence="1" id="KW-0732">Signal</keyword>
<evidence type="ECO:0000313" key="2">
    <source>
        <dbReference type="EMBL" id="KAA1398057.1"/>
    </source>
</evidence>
<dbReference type="OrthoDB" id="5184778at2"/>
<feature type="signal peptide" evidence="1">
    <location>
        <begin position="1"/>
        <end position="29"/>
    </location>
</feature>